<evidence type="ECO:0000256" key="4">
    <source>
        <dbReference type="SAM" id="Phobius"/>
    </source>
</evidence>
<feature type="transmembrane region" description="Helical" evidence="4">
    <location>
        <begin position="493"/>
        <end position="511"/>
    </location>
</feature>
<dbReference type="Pfam" id="PF01734">
    <property type="entry name" value="Patatin"/>
    <property type="match status" value="1"/>
</dbReference>
<comment type="caution">
    <text evidence="6">The sequence shown here is derived from an EMBL/GenBank/DDBJ whole genome shotgun (WGS) entry which is preliminary data.</text>
</comment>
<evidence type="ECO:0000313" key="6">
    <source>
        <dbReference type="EMBL" id="KRT91399.1"/>
    </source>
</evidence>
<dbReference type="InterPro" id="IPR050301">
    <property type="entry name" value="NTE"/>
</dbReference>
<reference evidence="6" key="2">
    <citation type="submission" date="2015-10" db="EMBL/GenBank/DDBJ databases">
        <authorList>
            <person name="Gilbert D.G."/>
        </authorList>
    </citation>
    <scope>NUCLEOTIDE SEQUENCE</scope>
    <source>
        <strain evidence="6">GO-13</strain>
    </source>
</reference>
<feature type="transmembrane region" description="Helical" evidence="4">
    <location>
        <begin position="462"/>
        <end position="481"/>
    </location>
</feature>
<keyword evidence="1" id="KW-0378">Hydrolase</keyword>
<reference evidence="7 9" key="3">
    <citation type="submission" date="2023-03" db="EMBL/GenBank/DDBJ databases">
        <title>Agriculturally important microbes genome sequencing.</title>
        <authorList>
            <person name="Dunlap C."/>
        </authorList>
    </citation>
    <scope>NUCLEOTIDE SEQUENCE [LARGE SCALE GENOMIC DNA]</scope>
    <source>
        <strain evidence="7 9">CBP-3203</strain>
    </source>
</reference>
<evidence type="ECO:0000313" key="7">
    <source>
        <dbReference type="EMBL" id="MEC0487039.1"/>
    </source>
</evidence>
<dbReference type="EMBL" id="JARRTL010000026">
    <property type="protein sequence ID" value="MEC0487039.1"/>
    <property type="molecule type" value="Genomic_DNA"/>
</dbReference>
<feature type="transmembrane region" description="Helical" evidence="4">
    <location>
        <begin position="9"/>
        <end position="28"/>
    </location>
</feature>
<keyword evidence="9" id="KW-1185">Reference proteome</keyword>
<dbReference type="PANTHER" id="PTHR14226:SF78">
    <property type="entry name" value="SLR0060 PROTEIN"/>
    <property type="match status" value="1"/>
</dbReference>
<dbReference type="Gene3D" id="3.40.1090.10">
    <property type="entry name" value="Cytosolic phospholipase A2 catalytic domain"/>
    <property type="match status" value="2"/>
</dbReference>
<feature type="domain" description="PNPLA" evidence="5">
    <location>
        <begin position="11"/>
        <end position="270"/>
    </location>
</feature>
<gene>
    <name evidence="6" type="ORF">AB447_223390</name>
    <name evidence="7" type="ORF">P8828_19990</name>
</gene>
<keyword evidence="2" id="KW-0442">Lipid degradation</keyword>
<dbReference type="SUPFAM" id="SSF52151">
    <property type="entry name" value="FabD/lysophospholipase-like"/>
    <property type="match status" value="1"/>
</dbReference>
<dbReference type="GO" id="GO:0016787">
    <property type="term" value="F:hydrolase activity"/>
    <property type="evidence" value="ECO:0007669"/>
    <property type="project" value="UniProtKB-KW"/>
</dbReference>
<sequence length="567" mass="64251">MLEERKGKLGLALSGGGFRAAFFHIGVLTRMADMGLLRHVEVISTVSGGSIIGALYYLRLKNMLEEKQGSEIKDEDYQDMMETIQNEFLLAVQRNIRLRTFLNPLKNLRMCLPDYSRSDYIGELLEKFLFGPVNNCLNMKQLSIKSGVKNAKIPILMMNATVLNSGHKWVFTVSGMGETKRDKSMLLVDGNFKLEKVKSYEDLCEGSRRCECDPKPKHGPCRHKFFRLGHAVAASASVPGVFVPLAISGLYDKGVRVQLVDGGVHDNQGIGTLLQEEPECTHFIISDASKQLENQKEPPTHFPGVMGRSTSILADLVREKQLSSHLSKHYRTTALMHLKRRLPIESIPIQKQDKQDCRIKGPYQAYGVNEEVQTLLSRIRTDLDSFSDAEAYSLMLDGYKMSGYEINRSKVKDFAAKHAIPKRDYRFFEIEEWLTSRNIDPYYKRLLEAASKTLFKAFRINIFLKIAGFAIMAFLSIMFFIKLPPNVHVPKALLTLAIFFLFLLKAMYADLLRAPAVRIMLKIAPAVFIAFTGGVLIGLYLITIDKLYLYLGSMKRLKRKAEKKEPL</sequence>
<dbReference type="InterPro" id="IPR016035">
    <property type="entry name" value="Acyl_Trfase/lysoPLipase"/>
</dbReference>
<dbReference type="AlphaFoldDB" id="A0A0T6BL44"/>
<evidence type="ECO:0000256" key="1">
    <source>
        <dbReference type="ARBA" id="ARBA00022801"/>
    </source>
</evidence>
<evidence type="ECO:0000259" key="5">
    <source>
        <dbReference type="Pfam" id="PF01734"/>
    </source>
</evidence>
<evidence type="ECO:0000256" key="2">
    <source>
        <dbReference type="ARBA" id="ARBA00022963"/>
    </source>
</evidence>
<evidence type="ECO:0000313" key="9">
    <source>
        <dbReference type="Proteomes" id="UP001341297"/>
    </source>
</evidence>
<dbReference type="EMBL" id="LECW02000036">
    <property type="protein sequence ID" value="KRT91399.1"/>
    <property type="molecule type" value="Genomic_DNA"/>
</dbReference>
<dbReference type="GO" id="GO:0016042">
    <property type="term" value="P:lipid catabolic process"/>
    <property type="evidence" value="ECO:0007669"/>
    <property type="project" value="UniProtKB-KW"/>
</dbReference>
<dbReference type="RefSeq" id="WP_057957695.1">
    <property type="nucleotide sequence ID" value="NZ_CP023481.1"/>
</dbReference>
<feature type="transmembrane region" description="Helical" evidence="4">
    <location>
        <begin position="523"/>
        <end position="544"/>
    </location>
</feature>
<accession>A0A0T6BL44</accession>
<protein>
    <submittedName>
        <fullName evidence="7">Patatin-like phospholipase family protein</fullName>
    </submittedName>
</protein>
<keyword evidence="4" id="KW-0472">Membrane</keyword>
<dbReference type="InterPro" id="IPR002641">
    <property type="entry name" value="PNPLA_dom"/>
</dbReference>
<name>A0A0T6BL44_9BACI</name>
<keyword evidence="4" id="KW-1133">Transmembrane helix</keyword>
<dbReference type="PANTHER" id="PTHR14226">
    <property type="entry name" value="NEUROPATHY TARGET ESTERASE/SWISS CHEESE D.MELANOGASTER"/>
    <property type="match status" value="1"/>
</dbReference>
<evidence type="ECO:0000313" key="8">
    <source>
        <dbReference type="Proteomes" id="UP000036168"/>
    </source>
</evidence>
<dbReference type="Proteomes" id="UP000036168">
    <property type="component" value="Unassembled WGS sequence"/>
</dbReference>
<organism evidence="6 8">
    <name type="scientific">Bacillus glycinifermentans</name>
    <dbReference type="NCBI Taxonomy" id="1664069"/>
    <lineage>
        <taxon>Bacteria</taxon>
        <taxon>Bacillati</taxon>
        <taxon>Bacillota</taxon>
        <taxon>Bacilli</taxon>
        <taxon>Bacillales</taxon>
        <taxon>Bacillaceae</taxon>
        <taxon>Bacillus</taxon>
    </lineage>
</organism>
<proteinExistence type="predicted"/>
<keyword evidence="3" id="KW-0443">Lipid metabolism</keyword>
<keyword evidence="4" id="KW-0812">Transmembrane</keyword>
<evidence type="ECO:0000256" key="3">
    <source>
        <dbReference type="ARBA" id="ARBA00023098"/>
    </source>
</evidence>
<feature type="transmembrane region" description="Helical" evidence="4">
    <location>
        <begin position="40"/>
        <end position="58"/>
    </location>
</feature>
<reference evidence="6 8" key="1">
    <citation type="journal article" date="2015" name="Int. J. Syst. Evol. Microbiol.">
        <title>Bacillus glycinifermentans sp. nov., isolated from fermented soybean paste.</title>
        <authorList>
            <person name="Kim S.J."/>
            <person name="Dunlap C.A."/>
            <person name="Kwon S.W."/>
            <person name="Rooney A.P."/>
        </authorList>
    </citation>
    <scope>NUCLEOTIDE SEQUENCE [LARGE SCALE GENOMIC DNA]</scope>
    <source>
        <strain evidence="6 8">GO-13</strain>
    </source>
</reference>
<dbReference type="Proteomes" id="UP001341297">
    <property type="component" value="Unassembled WGS sequence"/>
</dbReference>